<sequence length="67" mass="7400">MAVEVAQIADGTLMTLTTTSDVFVRWIDWRTWILLLSGTGPNEELGQVGVELSVELSYGGKHLPFHL</sequence>
<dbReference type="EMBL" id="ML179176">
    <property type="protein sequence ID" value="THU96486.1"/>
    <property type="molecule type" value="Genomic_DNA"/>
</dbReference>
<evidence type="ECO:0000313" key="1">
    <source>
        <dbReference type="EMBL" id="THU96486.1"/>
    </source>
</evidence>
<evidence type="ECO:0000313" key="2">
    <source>
        <dbReference type="Proteomes" id="UP000297245"/>
    </source>
</evidence>
<dbReference type="Proteomes" id="UP000297245">
    <property type="component" value="Unassembled WGS sequence"/>
</dbReference>
<name>A0A4S8M2X4_DENBC</name>
<gene>
    <name evidence="1" type="ORF">K435DRAFT_965926</name>
</gene>
<dbReference type="AlphaFoldDB" id="A0A4S8M2X4"/>
<proteinExistence type="predicted"/>
<keyword evidence="2" id="KW-1185">Reference proteome</keyword>
<reference evidence="1 2" key="1">
    <citation type="journal article" date="2019" name="Nat. Ecol. Evol.">
        <title>Megaphylogeny resolves global patterns of mushroom evolution.</title>
        <authorList>
            <person name="Varga T."/>
            <person name="Krizsan K."/>
            <person name="Foldi C."/>
            <person name="Dima B."/>
            <person name="Sanchez-Garcia M."/>
            <person name="Sanchez-Ramirez S."/>
            <person name="Szollosi G.J."/>
            <person name="Szarkandi J.G."/>
            <person name="Papp V."/>
            <person name="Albert L."/>
            <person name="Andreopoulos W."/>
            <person name="Angelini C."/>
            <person name="Antonin V."/>
            <person name="Barry K.W."/>
            <person name="Bougher N.L."/>
            <person name="Buchanan P."/>
            <person name="Buyck B."/>
            <person name="Bense V."/>
            <person name="Catcheside P."/>
            <person name="Chovatia M."/>
            <person name="Cooper J."/>
            <person name="Damon W."/>
            <person name="Desjardin D."/>
            <person name="Finy P."/>
            <person name="Geml J."/>
            <person name="Haridas S."/>
            <person name="Hughes K."/>
            <person name="Justo A."/>
            <person name="Karasinski D."/>
            <person name="Kautmanova I."/>
            <person name="Kiss B."/>
            <person name="Kocsube S."/>
            <person name="Kotiranta H."/>
            <person name="LaButti K.M."/>
            <person name="Lechner B.E."/>
            <person name="Liimatainen K."/>
            <person name="Lipzen A."/>
            <person name="Lukacs Z."/>
            <person name="Mihaltcheva S."/>
            <person name="Morgado L.N."/>
            <person name="Niskanen T."/>
            <person name="Noordeloos M.E."/>
            <person name="Ohm R.A."/>
            <person name="Ortiz-Santana B."/>
            <person name="Ovrebo C."/>
            <person name="Racz N."/>
            <person name="Riley R."/>
            <person name="Savchenko A."/>
            <person name="Shiryaev A."/>
            <person name="Soop K."/>
            <person name="Spirin V."/>
            <person name="Szebenyi C."/>
            <person name="Tomsovsky M."/>
            <person name="Tulloss R.E."/>
            <person name="Uehling J."/>
            <person name="Grigoriev I.V."/>
            <person name="Vagvolgyi C."/>
            <person name="Papp T."/>
            <person name="Martin F.M."/>
            <person name="Miettinen O."/>
            <person name="Hibbett D.S."/>
            <person name="Nagy L.G."/>
        </authorList>
    </citation>
    <scope>NUCLEOTIDE SEQUENCE [LARGE SCALE GENOMIC DNA]</scope>
    <source>
        <strain evidence="1 2">CBS 962.96</strain>
    </source>
</reference>
<accession>A0A4S8M2X4</accession>
<organism evidence="1 2">
    <name type="scientific">Dendrothele bispora (strain CBS 962.96)</name>
    <dbReference type="NCBI Taxonomy" id="1314807"/>
    <lineage>
        <taxon>Eukaryota</taxon>
        <taxon>Fungi</taxon>
        <taxon>Dikarya</taxon>
        <taxon>Basidiomycota</taxon>
        <taxon>Agaricomycotina</taxon>
        <taxon>Agaricomycetes</taxon>
        <taxon>Agaricomycetidae</taxon>
        <taxon>Agaricales</taxon>
        <taxon>Agaricales incertae sedis</taxon>
        <taxon>Dendrothele</taxon>
    </lineage>
</organism>
<protein>
    <submittedName>
        <fullName evidence="1">Uncharacterized protein</fullName>
    </submittedName>
</protein>